<comment type="caution">
    <text evidence="6">The sequence shown here is derived from an EMBL/GenBank/DDBJ whole genome shotgun (WGS) entry which is preliminary data.</text>
</comment>
<dbReference type="RefSeq" id="WP_189442262.1">
    <property type="nucleotide sequence ID" value="NZ_BMXT01000004.1"/>
</dbReference>
<organism evidence="6 7">
    <name type="scientific">Rhodanobacter panaciterrae</name>
    <dbReference type="NCBI Taxonomy" id="490572"/>
    <lineage>
        <taxon>Bacteria</taxon>
        <taxon>Pseudomonadati</taxon>
        <taxon>Pseudomonadota</taxon>
        <taxon>Gammaproteobacteria</taxon>
        <taxon>Lysobacterales</taxon>
        <taxon>Rhodanobacteraceae</taxon>
        <taxon>Rhodanobacter</taxon>
    </lineage>
</organism>
<dbReference type="InterPro" id="IPR000847">
    <property type="entry name" value="LysR_HTH_N"/>
</dbReference>
<proteinExistence type="inferred from homology"/>
<dbReference type="SUPFAM" id="SSF46785">
    <property type="entry name" value="Winged helix' DNA-binding domain"/>
    <property type="match status" value="1"/>
</dbReference>
<dbReference type="PANTHER" id="PTHR30126:SF94">
    <property type="entry name" value="LYSR FAMILY TRANSCRIPTIONAL REGULATOR"/>
    <property type="match status" value="1"/>
</dbReference>
<dbReference type="PROSITE" id="PS50931">
    <property type="entry name" value="HTH_LYSR"/>
    <property type="match status" value="1"/>
</dbReference>
<dbReference type="InterPro" id="IPR036388">
    <property type="entry name" value="WH-like_DNA-bd_sf"/>
</dbReference>
<accession>A0ABQ3A379</accession>
<comment type="similarity">
    <text evidence="1">Belongs to the LysR transcriptional regulatory family.</text>
</comment>
<reference evidence="7" key="1">
    <citation type="journal article" date="2019" name="Int. J. Syst. Evol. Microbiol.">
        <title>The Global Catalogue of Microorganisms (GCM) 10K type strain sequencing project: providing services to taxonomists for standard genome sequencing and annotation.</title>
        <authorList>
            <consortium name="The Broad Institute Genomics Platform"/>
            <consortium name="The Broad Institute Genome Sequencing Center for Infectious Disease"/>
            <person name="Wu L."/>
            <person name="Ma J."/>
        </authorList>
    </citation>
    <scope>NUCLEOTIDE SEQUENCE [LARGE SCALE GENOMIC DNA]</scope>
    <source>
        <strain evidence="7">KCTC 22232</strain>
    </source>
</reference>
<dbReference type="CDD" id="cd08420">
    <property type="entry name" value="PBP2_CysL_like"/>
    <property type="match status" value="1"/>
</dbReference>
<evidence type="ECO:0000313" key="6">
    <source>
        <dbReference type="EMBL" id="GGY33799.1"/>
    </source>
</evidence>
<sequence length="303" mass="32976">MINISPRQLDVFVQIALHGSVRAAAERLHLTQPAASMALAEMERQLDAPVFARERGRLHLNARGRELLPLAQELLERHAEFGRRGSEDGATLSGELRIGASNTVGNYRVGELLGAFVRAHPQVAIRLRVANTEAIAAGMLDHSLDIGCVEGPVTHPLLEVRPWRDDLLVVCAPPEHPLARKRGLKPADFAGARWVLREPGSATRATSERVLAQLPPGETVLELDQIEAIKQAVVAGLGIACLPAVAVTDALATGRLKALKTPFLDLRRKLSLLLHRQKYRGALLDAFLEGTDLDNAQPGSRRR</sequence>
<evidence type="ECO:0000259" key="5">
    <source>
        <dbReference type="PROSITE" id="PS50931"/>
    </source>
</evidence>
<keyword evidence="4" id="KW-0804">Transcription</keyword>
<dbReference type="Gene3D" id="1.10.10.10">
    <property type="entry name" value="Winged helix-like DNA-binding domain superfamily/Winged helix DNA-binding domain"/>
    <property type="match status" value="1"/>
</dbReference>
<dbReference type="Proteomes" id="UP000621898">
    <property type="component" value="Unassembled WGS sequence"/>
</dbReference>
<dbReference type="Gene3D" id="3.40.190.290">
    <property type="match status" value="1"/>
</dbReference>
<dbReference type="Pfam" id="PF00126">
    <property type="entry name" value="HTH_1"/>
    <property type="match status" value="1"/>
</dbReference>
<dbReference type="InterPro" id="IPR036390">
    <property type="entry name" value="WH_DNA-bd_sf"/>
</dbReference>
<evidence type="ECO:0000256" key="3">
    <source>
        <dbReference type="ARBA" id="ARBA00023125"/>
    </source>
</evidence>
<dbReference type="InterPro" id="IPR005119">
    <property type="entry name" value="LysR_subst-bd"/>
</dbReference>
<dbReference type="PANTHER" id="PTHR30126">
    <property type="entry name" value="HTH-TYPE TRANSCRIPTIONAL REGULATOR"/>
    <property type="match status" value="1"/>
</dbReference>
<dbReference type="Pfam" id="PF03466">
    <property type="entry name" value="LysR_substrate"/>
    <property type="match status" value="1"/>
</dbReference>
<evidence type="ECO:0000256" key="1">
    <source>
        <dbReference type="ARBA" id="ARBA00009437"/>
    </source>
</evidence>
<evidence type="ECO:0000256" key="4">
    <source>
        <dbReference type="ARBA" id="ARBA00023163"/>
    </source>
</evidence>
<keyword evidence="2" id="KW-0805">Transcription regulation</keyword>
<keyword evidence="7" id="KW-1185">Reference proteome</keyword>
<protein>
    <submittedName>
        <fullName evidence="6">Transcriptional regulator</fullName>
    </submittedName>
</protein>
<dbReference type="PRINTS" id="PR00039">
    <property type="entry name" value="HTHLYSR"/>
</dbReference>
<gene>
    <name evidence="6" type="ORF">GCM10008098_28940</name>
</gene>
<name>A0ABQ3A379_9GAMM</name>
<feature type="domain" description="HTH lysR-type" evidence="5">
    <location>
        <begin position="4"/>
        <end position="61"/>
    </location>
</feature>
<dbReference type="SUPFAM" id="SSF53850">
    <property type="entry name" value="Periplasmic binding protein-like II"/>
    <property type="match status" value="1"/>
</dbReference>
<evidence type="ECO:0000313" key="7">
    <source>
        <dbReference type="Proteomes" id="UP000621898"/>
    </source>
</evidence>
<keyword evidence="3" id="KW-0238">DNA-binding</keyword>
<evidence type="ECO:0000256" key="2">
    <source>
        <dbReference type="ARBA" id="ARBA00023015"/>
    </source>
</evidence>
<dbReference type="EMBL" id="BMXT01000004">
    <property type="protein sequence ID" value="GGY33799.1"/>
    <property type="molecule type" value="Genomic_DNA"/>
</dbReference>